<organism evidence="1 2">
    <name type="scientific">Camellia lanceoleosa</name>
    <dbReference type="NCBI Taxonomy" id="1840588"/>
    <lineage>
        <taxon>Eukaryota</taxon>
        <taxon>Viridiplantae</taxon>
        <taxon>Streptophyta</taxon>
        <taxon>Embryophyta</taxon>
        <taxon>Tracheophyta</taxon>
        <taxon>Spermatophyta</taxon>
        <taxon>Magnoliopsida</taxon>
        <taxon>eudicotyledons</taxon>
        <taxon>Gunneridae</taxon>
        <taxon>Pentapetalae</taxon>
        <taxon>asterids</taxon>
        <taxon>Ericales</taxon>
        <taxon>Theaceae</taxon>
        <taxon>Camellia</taxon>
    </lineage>
</organism>
<evidence type="ECO:0000313" key="2">
    <source>
        <dbReference type="Proteomes" id="UP001060215"/>
    </source>
</evidence>
<proteinExistence type="predicted"/>
<comment type="caution">
    <text evidence="1">The sequence shown here is derived from an EMBL/GenBank/DDBJ whole genome shotgun (WGS) entry which is preliminary data.</text>
</comment>
<protein>
    <submittedName>
        <fullName evidence="1">Guanosine nucleotide diphosphate dissociation inhibitor 2</fullName>
    </submittedName>
</protein>
<dbReference type="Proteomes" id="UP001060215">
    <property type="component" value="Chromosome 5"/>
</dbReference>
<evidence type="ECO:0000313" key="1">
    <source>
        <dbReference type="EMBL" id="KAI8010183.1"/>
    </source>
</evidence>
<keyword evidence="2" id="KW-1185">Reference proteome</keyword>
<gene>
    <name evidence="1" type="ORF">LOK49_LG06G00599</name>
</gene>
<dbReference type="EMBL" id="CM045762">
    <property type="protein sequence ID" value="KAI8010183.1"/>
    <property type="molecule type" value="Genomic_DNA"/>
</dbReference>
<reference evidence="1 2" key="1">
    <citation type="journal article" date="2022" name="Plant J.">
        <title>Chromosome-level genome of Camellia lanceoleosa provides a valuable resource for understanding genome evolution and self-incompatibility.</title>
        <authorList>
            <person name="Gong W."/>
            <person name="Xiao S."/>
            <person name="Wang L."/>
            <person name="Liao Z."/>
            <person name="Chang Y."/>
            <person name="Mo W."/>
            <person name="Hu G."/>
            <person name="Li W."/>
            <person name="Zhao G."/>
            <person name="Zhu H."/>
            <person name="Hu X."/>
            <person name="Ji K."/>
            <person name="Xiang X."/>
            <person name="Song Q."/>
            <person name="Yuan D."/>
            <person name="Jin S."/>
            <person name="Zhang L."/>
        </authorList>
    </citation>
    <scope>NUCLEOTIDE SEQUENCE [LARGE SCALE GENOMIC DNA]</scope>
    <source>
        <strain evidence="1">SQ_2022a</strain>
    </source>
</reference>
<sequence length="127" mass="14322">MATNRRASPSSLLIFLLSLLISAAAALASHRCWPFQCCFSSHHCCFFPIWYLFCCSYTNNVASKGKYIAFVTTEVETDNPEVELKPGIDLLGPIDEILFETYDRFVPTNNHDVDNCFISMLEGLKSK</sequence>
<accession>A0ACC0HBC7</accession>
<name>A0ACC0HBC7_9ERIC</name>